<dbReference type="InterPro" id="IPR001789">
    <property type="entry name" value="Sig_transdc_resp-reg_receiver"/>
</dbReference>
<dbReference type="AlphaFoldDB" id="A0A6J7DNR6"/>
<sequence>MVDPDGRIVVLIVEDEPSYVDALSIGLVGEGFVVAAASTIADARTQFAAVKPDILLLDVMLPDWSGIDFCRELRATSAVPIIMVTARSEEVDVILGLEFGASDYVTKPYRLRELIARIRAVLRRSGSEPASDVIMSIGEFRIDTIRRSVVRDGVELELSRKEFDLLALFASRLGQVVTRDECLDEIWWGRDLADTRTLDTHVKRLRQKLEVDPGNPVHLLTIRGVGFRLDP</sequence>
<dbReference type="InterPro" id="IPR001867">
    <property type="entry name" value="OmpR/PhoB-type_DNA-bd"/>
</dbReference>
<evidence type="ECO:0000256" key="3">
    <source>
        <dbReference type="ARBA" id="ARBA00023125"/>
    </source>
</evidence>
<gene>
    <name evidence="8" type="ORF">UFOPK3381_00764</name>
</gene>
<proteinExistence type="predicted"/>
<dbReference type="SUPFAM" id="SSF52172">
    <property type="entry name" value="CheY-like"/>
    <property type="match status" value="1"/>
</dbReference>
<dbReference type="InterPro" id="IPR039420">
    <property type="entry name" value="WalR-like"/>
</dbReference>
<dbReference type="GO" id="GO:0000976">
    <property type="term" value="F:transcription cis-regulatory region binding"/>
    <property type="evidence" value="ECO:0007669"/>
    <property type="project" value="TreeGrafter"/>
</dbReference>
<evidence type="ECO:0000256" key="5">
    <source>
        <dbReference type="ARBA" id="ARBA00041201"/>
    </source>
</evidence>
<dbReference type="SMART" id="SM00448">
    <property type="entry name" value="REC"/>
    <property type="match status" value="1"/>
</dbReference>
<evidence type="ECO:0000259" key="7">
    <source>
        <dbReference type="PROSITE" id="PS51755"/>
    </source>
</evidence>
<dbReference type="InterPro" id="IPR036388">
    <property type="entry name" value="WH-like_DNA-bd_sf"/>
</dbReference>
<dbReference type="Gene3D" id="3.40.50.2300">
    <property type="match status" value="1"/>
</dbReference>
<organism evidence="8">
    <name type="scientific">freshwater metagenome</name>
    <dbReference type="NCBI Taxonomy" id="449393"/>
    <lineage>
        <taxon>unclassified sequences</taxon>
        <taxon>metagenomes</taxon>
        <taxon>ecological metagenomes</taxon>
    </lineage>
</organism>
<dbReference type="InterPro" id="IPR011006">
    <property type="entry name" value="CheY-like_superfamily"/>
</dbReference>
<dbReference type="GO" id="GO:0032993">
    <property type="term" value="C:protein-DNA complex"/>
    <property type="evidence" value="ECO:0007669"/>
    <property type="project" value="TreeGrafter"/>
</dbReference>
<dbReference type="PANTHER" id="PTHR48111:SF72">
    <property type="entry name" value="SENSORY TRANSDUCTION PROTEIN REGX3"/>
    <property type="match status" value="1"/>
</dbReference>
<evidence type="ECO:0000256" key="2">
    <source>
        <dbReference type="ARBA" id="ARBA00023015"/>
    </source>
</evidence>
<feature type="domain" description="Response regulatory" evidence="6">
    <location>
        <begin position="9"/>
        <end position="122"/>
    </location>
</feature>
<evidence type="ECO:0000259" key="6">
    <source>
        <dbReference type="PROSITE" id="PS50110"/>
    </source>
</evidence>
<keyword evidence="2" id="KW-0805">Transcription regulation</keyword>
<dbReference type="GO" id="GO:0005829">
    <property type="term" value="C:cytosol"/>
    <property type="evidence" value="ECO:0007669"/>
    <property type="project" value="TreeGrafter"/>
</dbReference>
<dbReference type="GO" id="GO:0006355">
    <property type="term" value="P:regulation of DNA-templated transcription"/>
    <property type="evidence" value="ECO:0007669"/>
    <property type="project" value="InterPro"/>
</dbReference>
<dbReference type="SUPFAM" id="SSF46894">
    <property type="entry name" value="C-terminal effector domain of the bipartite response regulators"/>
    <property type="match status" value="1"/>
</dbReference>
<dbReference type="Gene3D" id="6.10.250.690">
    <property type="match status" value="1"/>
</dbReference>
<dbReference type="CDD" id="cd00383">
    <property type="entry name" value="trans_reg_C"/>
    <property type="match status" value="1"/>
</dbReference>
<dbReference type="InterPro" id="IPR016032">
    <property type="entry name" value="Sig_transdc_resp-reg_C-effctor"/>
</dbReference>
<evidence type="ECO:0000256" key="1">
    <source>
        <dbReference type="ARBA" id="ARBA00022553"/>
    </source>
</evidence>
<dbReference type="GO" id="GO:0000156">
    <property type="term" value="F:phosphorelay response regulator activity"/>
    <property type="evidence" value="ECO:0007669"/>
    <property type="project" value="TreeGrafter"/>
</dbReference>
<protein>
    <recommendedName>
        <fullName evidence="5">Sensory transduction protein RegX3</fullName>
    </recommendedName>
</protein>
<dbReference type="Pfam" id="PF00486">
    <property type="entry name" value="Trans_reg_C"/>
    <property type="match status" value="1"/>
</dbReference>
<dbReference type="PROSITE" id="PS50110">
    <property type="entry name" value="RESPONSE_REGULATORY"/>
    <property type="match status" value="1"/>
</dbReference>
<dbReference type="Gene3D" id="1.10.10.10">
    <property type="entry name" value="Winged helix-like DNA-binding domain superfamily/Winged helix DNA-binding domain"/>
    <property type="match status" value="1"/>
</dbReference>
<dbReference type="EMBL" id="CAFBLN010000025">
    <property type="protein sequence ID" value="CAB4870324.1"/>
    <property type="molecule type" value="Genomic_DNA"/>
</dbReference>
<reference evidence="8" key="1">
    <citation type="submission" date="2020-05" db="EMBL/GenBank/DDBJ databases">
        <authorList>
            <person name="Chiriac C."/>
            <person name="Salcher M."/>
            <person name="Ghai R."/>
            <person name="Kavagutti S V."/>
        </authorList>
    </citation>
    <scope>NUCLEOTIDE SEQUENCE</scope>
</reference>
<keyword evidence="1" id="KW-0597">Phosphoprotein</keyword>
<dbReference type="PANTHER" id="PTHR48111">
    <property type="entry name" value="REGULATOR OF RPOS"/>
    <property type="match status" value="1"/>
</dbReference>
<dbReference type="PROSITE" id="PS51755">
    <property type="entry name" value="OMPR_PHOB"/>
    <property type="match status" value="1"/>
</dbReference>
<accession>A0A6J7DNR6</accession>
<feature type="domain" description="OmpR/PhoB-type" evidence="7">
    <location>
        <begin position="132"/>
        <end position="231"/>
    </location>
</feature>
<keyword evidence="4" id="KW-0804">Transcription</keyword>
<dbReference type="SMART" id="SM00862">
    <property type="entry name" value="Trans_reg_C"/>
    <property type="match status" value="1"/>
</dbReference>
<name>A0A6J7DNR6_9ZZZZ</name>
<evidence type="ECO:0000256" key="4">
    <source>
        <dbReference type="ARBA" id="ARBA00023163"/>
    </source>
</evidence>
<dbReference type="Pfam" id="PF00072">
    <property type="entry name" value="Response_reg"/>
    <property type="match status" value="1"/>
</dbReference>
<keyword evidence="3" id="KW-0238">DNA-binding</keyword>
<evidence type="ECO:0000313" key="8">
    <source>
        <dbReference type="EMBL" id="CAB4870324.1"/>
    </source>
</evidence>